<keyword evidence="3" id="KW-1185">Reference proteome</keyword>
<organism evidence="2 3">
    <name type="scientific">Psychroflexus salinarum</name>
    <dbReference type="NCBI Taxonomy" id="546024"/>
    <lineage>
        <taxon>Bacteria</taxon>
        <taxon>Pseudomonadati</taxon>
        <taxon>Bacteroidota</taxon>
        <taxon>Flavobacteriia</taxon>
        <taxon>Flavobacteriales</taxon>
        <taxon>Flavobacteriaceae</taxon>
        <taxon>Psychroflexus</taxon>
    </lineage>
</organism>
<proteinExistence type="predicted"/>
<feature type="chain" id="PRO_5046597100" evidence="1">
    <location>
        <begin position="19"/>
        <end position="381"/>
    </location>
</feature>
<evidence type="ECO:0000256" key="1">
    <source>
        <dbReference type="SAM" id="SignalP"/>
    </source>
</evidence>
<dbReference type="Proteomes" id="UP001597049">
    <property type="component" value="Unassembled WGS sequence"/>
</dbReference>
<dbReference type="InterPro" id="IPR050583">
    <property type="entry name" value="Mycobacterial_A85_antigen"/>
</dbReference>
<dbReference type="InterPro" id="IPR000801">
    <property type="entry name" value="Esterase-like"/>
</dbReference>
<dbReference type="Gene3D" id="3.40.50.1820">
    <property type="entry name" value="alpha/beta hydrolase"/>
    <property type="match status" value="1"/>
</dbReference>
<dbReference type="Pfam" id="PF00756">
    <property type="entry name" value="Esterase"/>
    <property type="match status" value="1"/>
</dbReference>
<protein>
    <submittedName>
        <fullName evidence="2">Alpha/beta hydrolase</fullName>
    </submittedName>
</protein>
<name>A0ABW3GMU8_9FLAO</name>
<comment type="caution">
    <text evidence="2">The sequence shown here is derived from an EMBL/GenBank/DDBJ whole genome shotgun (WGS) entry which is preliminary data.</text>
</comment>
<feature type="signal peptide" evidence="1">
    <location>
        <begin position="1"/>
        <end position="18"/>
    </location>
</feature>
<dbReference type="EMBL" id="JBHTIV010000005">
    <property type="protein sequence ID" value="MFD0931534.1"/>
    <property type="molecule type" value="Genomic_DNA"/>
</dbReference>
<evidence type="ECO:0000313" key="3">
    <source>
        <dbReference type="Proteomes" id="UP001597049"/>
    </source>
</evidence>
<gene>
    <name evidence="2" type="ORF">ACFQ0R_02875</name>
</gene>
<dbReference type="InterPro" id="IPR011990">
    <property type="entry name" value="TPR-like_helical_dom_sf"/>
</dbReference>
<dbReference type="RefSeq" id="WP_379656868.1">
    <property type="nucleotide sequence ID" value="NZ_JBHTIV010000005.1"/>
</dbReference>
<dbReference type="PANTHER" id="PTHR48098">
    <property type="entry name" value="ENTEROCHELIN ESTERASE-RELATED"/>
    <property type="match status" value="1"/>
</dbReference>
<dbReference type="InterPro" id="IPR029058">
    <property type="entry name" value="AB_hydrolase_fold"/>
</dbReference>
<dbReference type="SUPFAM" id="SSF53474">
    <property type="entry name" value="alpha/beta-Hydrolases"/>
    <property type="match status" value="1"/>
</dbReference>
<dbReference type="PANTHER" id="PTHR48098:SF6">
    <property type="entry name" value="FERRI-BACILLIBACTIN ESTERASE BESA"/>
    <property type="match status" value="1"/>
</dbReference>
<keyword evidence="2" id="KW-0378">Hydrolase</keyword>
<dbReference type="Gene3D" id="1.25.40.10">
    <property type="entry name" value="Tetratricopeptide repeat domain"/>
    <property type="match status" value="1"/>
</dbReference>
<reference evidence="3" key="1">
    <citation type="journal article" date="2019" name="Int. J. Syst. Evol. Microbiol.">
        <title>The Global Catalogue of Microorganisms (GCM) 10K type strain sequencing project: providing services to taxonomists for standard genome sequencing and annotation.</title>
        <authorList>
            <consortium name="The Broad Institute Genomics Platform"/>
            <consortium name="The Broad Institute Genome Sequencing Center for Infectious Disease"/>
            <person name="Wu L."/>
            <person name="Ma J."/>
        </authorList>
    </citation>
    <scope>NUCLEOTIDE SEQUENCE [LARGE SCALE GENOMIC DNA]</scope>
    <source>
        <strain evidence="3">CCUG 56752</strain>
    </source>
</reference>
<keyword evidence="1" id="KW-0732">Signal</keyword>
<evidence type="ECO:0000313" key="2">
    <source>
        <dbReference type="EMBL" id="MFD0931534.1"/>
    </source>
</evidence>
<accession>A0ABW3GMU8</accession>
<dbReference type="GO" id="GO:0016787">
    <property type="term" value="F:hydrolase activity"/>
    <property type="evidence" value="ECO:0007669"/>
    <property type="project" value="UniProtKB-KW"/>
</dbReference>
<sequence length="381" mass="44171">MRLTLFSFLCFFSFHSFCFSQTEFIEVNSSILKETRQIKLQLPRNYSSSKKEYPVIIVLDGDYLFEPFAGNADYLSYWEIIPESIVVGINQAGYRMEDGNTDPDNELPVSTGADFFEFIGFEVLKYIDENYRTTPFTIIAGLDYMANFSNFYLLKENPLFNGYINLSPDTTSKLPERLKKKLDKIDTKVWYYLATSEYDIPELKTKAKELDSYLSICNNPNFNYQYEIIEDADHFSFVADAIPKSLLSIFSTYGPISDLEYESKFLEAKSPANTLEDKYLTIQELYAIEIPIRIVDFLKTAEAIEEKELWDDYQNLSRLARKQSSNTVLHNYFQGRYFEKIGQPKRAIKEYQAAYGLDSAGYLNSDVLLGKADELKRTYGY</sequence>